<dbReference type="Pfam" id="PF13404">
    <property type="entry name" value="HTH_AsnC-type"/>
    <property type="match status" value="1"/>
</dbReference>
<dbReference type="SMART" id="SM00344">
    <property type="entry name" value="HTH_ASNC"/>
    <property type="match status" value="1"/>
</dbReference>
<dbReference type="AlphaFoldDB" id="A0A8J3MXG9"/>
<dbReference type="PRINTS" id="PR00033">
    <property type="entry name" value="HTHASNC"/>
</dbReference>
<organism evidence="5 6">
    <name type="scientific">Reticulibacter mediterranei</name>
    <dbReference type="NCBI Taxonomy" id="2778369"/>
    <lineage>
        <taxon>Bacteria</taxon>
        <taxon>Bacillati</taxon>
        <taxon>Chloroflexota</taxon>
        <taxon>Ktedonobacteria</taxon>
        <taxon>Ktedonobacterales</taxon>
        <taxon>Reticulibacteraceae</taxon>
        <taxon>Reticulibacter</taxon>
    </lineage>
</organism>
<dbReference type="SUPFAM" id="SSF54909">
    <property type="entry name" value="Dimeric alpha+beta barrel"/>
    <property type="match status" value="1"/>
</dbReference>
<dbReference type="PROSITE" id="PS50956">
    <property type="entry name" value="HTH_ASNC_2"/>
    <property type="match status" value="1"/>
</dbReference>
<dbReference type="InterPro" id="IPR000485">
    <property type="entry name" value="AsnC-type_HTH_dom"/>
</dbReference>
<comment type="caution">
    <text evidence="5">The sequence shown here is derived from an EMBL/GenBank/DDBJ whole genome shotgun (WGS) entry which is preliminary data.</text>
</comment>
<dbReference type="Gene3D" id="1.10.10.10">
    <property type="entry name" value="Winged helix-like DNA-binding domain superfamily/Winged helix DNA-binding domain"/>
    <property type="match status" value="1"/>
</dbReference>
<keyword evidence="2" id="KW-0238">DNA-binding</keyword>
<dbReference type="InterPro" id="IPR011008">
    <property type="entry name" value="Dimeric_a/b-barrel"/>
</dbReference>
<dbReference type="Gene3D" id="3.30.70.920">
    <property type="match status" value="1"/>
</dbReference>
<dbReference type="EMBL" id="BNJK01000001">
    <property type="protein sequence ID" value="GHO90969.1"/>
    <property type="molecule type" value="Genomic_DNA"/>
</dbReference>
<evidence type="ECO:0000313" key="5">
    <source>
        <dbReference type="EMBL" id="GHO90969.1"/>
    </source>
</evidence>
<evidence type="ECO:0000256" key="1">
    <source>
        <dbReference type="ARBA" id="ARBA00023015"/>
    </source>
</evidence>
<dbReference type="GO" id="GO:0005829">
    <property type="term" value="C:cytosol"/>
    <property type="evidence" value="ECO:0007669"/>
    <property type="project" value="TreeGrafter"/>
</dbReference>
<sequence length="173" mass="19368">MDQHTYNKSTIDEIDQRIIEALQQDGRRPFTKIAADLGISEASVRQRVSHLINTQVMQIVAVTNPVKLGFSSASMIGVRVSGERLLEVAEAIAAFDEVIYLIICAGRFDLMAEVVCRDNEHFLNFLTEKLYKVPGVLQAETSMYLRVCKQNDWAFLSQARLSPSPPPSTPNIE</sequence>
<dbReference type="InterPro" id="IPR019887">
    <property type="entry name" value="Tscrpt_reg_AsnC/Lrp_C"/>
</dbReference>
<keyword evidence="6" id="KW-1185">Reference proteome</keyword>
<gene>
    <name evidence="5" type="ORF">KSF_010170</name>
</gene>
<dbReference type="InterPro" id="IPR036390">
    <property type="entry name" value="WH_DNA-bd_sf"/>
</dbReference>
<name>A0A8J3MXG9_9CHLR</name>
<dbReference type="InterPro" id="IPR036388">
    <property type="entry name" value="WH-like_DNA-bd_sf"/>
</dbReference>
<keyword evidence="1" id="KW-0805">Transcription regulation</keyword>
<accession>A0A8J3MXG9</accession>
<keyword evidence="3" id="KW-0804">Transcription</keyword>
<evidence type="ECO:0000256" key="2">
    <source>
        <dbReference type="ARBA" id="ARBA00023125"/>
    </source>
</evidence>
<dbReference type="PANTHER" id="PTHR30154">
    <property type="entry name" value="LEUCINE-RESPONSIVE REGULATORY PROTEIN"/>
    <property type="match status" value="1"/>
</dbReference>
<reference evidence="5" key="1">
    <citation type="submission" date="2020-10" db="EMBL/GenBank/DDBJ databases">
        <title>Taxonomic study of unclassified bacteria belonging to the class Ktedonobacteria.</title>
        <authorList>
            <person name="Yabe S."/>
            <person name="Wang C.M."/>
            <person name="Zheng Y."/>
            <person name="Sakai Y."/>
            <person name="Cavaletti L."/>
            <person name="Monciardini P."/>
            <person name="Donadio S."/>
        </authorList>
    </citation>
    <scope>NUCLEOTIDE SEQUENCE</scope>
    <source>
        <strain evidence="5">ID150040</strain>
    </source>
</reference>
<evidence type="ECO:0000259" key="4">
    <source>
        <dbReference type="PROSITE" id="PS50956"/>
    </source>
</evidence>
<dbReference type="SUPFAM" id="SSF46785">
    <property type="entry name" value="Winged helix' DNA-binding domain"/>
    <property type="match status" value="1"/>
</dbReference>
<dbReference type="GO" id="GO:0043565">
    <property type="term" value="F:sequence-specific DNA binding"/>
    <property type="evidence" value="ECO:0007669"/>
    <property type="project" value="InterPro"/>
</dbReference>
<protein>
    <submittedName>
        <fullName evidence="5">Putative transcriptional regulator, AsnC family protein</fullName>
    </submittedName>
</protein>
<proteinExistence type="predicted"/>
<dbReference type="PANTHER" id="PTHR30154:SF34">
    <property type="entry name" value="TRANSCRIPTIONAL REGULATOR AZLB"/>
    <property type="match status" value="1"/>
</dbReference>
<dbReference type="Pfam" id="PF01037">
    <property type="entry name" value="AsnC_trans_reg"/>
    <property type="match status" value="1"/>
</dbReference>
<evidence type="ECO:0000313" key="6">
    <source>
        <dbReference type="Proteomes" id="UP000597444"/>
    </source>
</evidence>
<feature type="domain" description="HTH asnC-type" evidence="4">
    <location>
        <begin position="11"/>
        <end position="71"/>
    </location>
</feature>
<dbReference type="InterPro" id="IPR019888">
    <property type="entry name" value="Tscrpt_reg_AsnC-like"/>
</dbReference>
<dbReference type="GO" id="GO:0043200">
    <property type="term" value="P:response to amino acid"/>
    <property type="evidence" value="ECO:0007669"/>
    <property type="project" value="TreeGrafter"/>
</dbReference>
<dbReference type="Proteomes" id="UP000597444">
    <property type="component" value="Unassembled WGS sequence"/>
</dbReference>
<dbReference type="RefSeq" id="WP_220201900.1">
    <property type="nucleotide sequence ID" value="NZ_BNJK01000001.1"/>
</dbReference>
<evidence type="ECO:0000256" key="3">
    <source>
        <dbReference type="ARBA" id="ARBA00023163"/>
    </source>
</evidence>